<accession>A0A3B0PVV5</accession>
<dbReference type="Proteomes" id="UP000260136">
    <property type="component" value="Chromosome"/>
</dbReference>
<name>A0A3B0PVV5_MYCGL</name>
<protein>
    <submittedName>
        <fullName evidence="1">Uncharacterized protein</fullName>
    </submittedName>
</protein>
<dbReference type="AlphaFoldDB" id="A0A3B0PVV5"/>
<dbReference type="EMBL" id="LS991952">
    <property type="protein sequence ID" value="SYV95426.1"/>
    <property type="molecule type" value="Genomic_DNA"/>
</dbReference>
<gene>
    <name evidence="1" type="ORF">NCTC10115_01402</name>
</gene>
<feature type="non-terminal residue" evidence="1">
    <location>
        <position position="67"/>
    </location>
</feature>
<sequence length="67" mass="7996">MIKLTFNLIKGLDYKKLDKNYQAKLDEIFSQLKNKKTPSANMLGWIDYVDQDHTKIYKSIDNKITEW</sequence>
<organism evidence="1 2">
    <name type="scientific">Mycoplasmoides gallisepticum</name>
    <name type="common">Mycoplasma gallisepticum</name>
    <dbReference type="NCBI Taxonomy" id="2096"/>
    <lineage>
        <taxon>Bacteria</taxon>
        <taxon>Bacillati</taxon>
        <taxon>Mycoplasmatota</taxon>
        <taxon>Mycoplasmoidales</taxon>
        <taxon>Mycoplasmoidaceae</taxon>
        <taxon>Mycoplasmoides</taxon>
    </lineage>
</organism>
<evidence type="ECO:0000313" key="1">
    <source>
        <dbReference type="EMBL" id="SYV95426.1"/>
    </source>
</evidence>
<evidence type="ECO:0000313" key="2">
    <source>
        <dbReference type="Proteomes" id="UP000260136"/>
    </source>
</evidence>
<reference evidence="2" key="1">
    <citation type="submission" date="2018-06" db="EMBL/GenBank/DDBJ databases">
        <authorList>
            <consortium name="Pathogen Informatics"/>
        </authorList>
    </citation>
    <scope>NUCLEOTIDE SEQUENCE [LARGE SCALE GENOMIC DNA]</scope>
    <source>
        <strain evidence="2">NCTC10115</strain>
    </source>
</reference>
<proteinExistence type="predicted"/>